<keyword evidence="6" id="KW-1185">Reference proteome</keyword>
<accession>A0AAW1T739</accession>
<reference evidence="5 6" key="1">
    <citation type="journal article" date="2024" name="Nat. Commun.">
        <title>Phylogenomics reveals the evolutionary origins of lichenization in chlorophyte algae.</title>
        <authorList>
            <person name="Puginier C."/>
            <person name="Libourel C."/>
            <person name="Otte J."/>
            <person name="Skaloud P."/>
            <person name="Haon M."/>
            <person name="Grisel S."/>
            <person name="Petersen M."/>
            <person name="Berrin J.G."/>
            <person name="Delaux P.M."/>
            <person name="Dal Grande F."/>
            <person name="Keller J."/>
        </authorList>
    </citation>
    <scope>NUCLEOTIDE SEQUENCE [LARGE SCALE GENOMIC DNA]</scope>
    <source>
        <strain evidence="5 6">SAG 2523</strain>
    </source>
</reference>
<dbReference type="Proteomes" id="UP001485043">
    <property type="component" value="Unassembled WGS sequence"/>
</dbReference>
<dbReference type="InterPro" id="IPR019560">
    <property type="entry name" value="Mitochondrial_18_kDa_protein"/>
</dbReference>
<evidence type="ECO:0000256" key="3">
    <source>
        <dbReference type="ARBA" id="ARBA00029631"/>
    </source>
</evidence>
<gene>
    <name evidence="5" type="ORF">WJX84_000268</name>
</gene>
<feature type="region of interest" description="Disordered" evidence="4">
    <location>
        <begin position="1"/>
        <end position="60"/>
    </location>
</feature>
<dbReference type="Pfam" id="PF10558">
    <property type="entry name" value="MTP18"/>
    <property type="match status" value="1"/>
</dbReference>
<feature type="compositionally biased region" description="Polar residues" evidence="4">
    <location>
        <begin position="42"/>
        <end position="55"/>
    </location>
</feature>
<dbReference type="GO" id="GO:0005739">
    <property type="term" value="C:mitochondrion"/>
    <property type="evidence" value="ECO:0007669"/>
    <property type="project" value="TreeGrafter"/>
</dbReference>
<evidence type="ECO:0000256" key="2">
    <source>
        <dbReference type="ARBA" id="ARBA00017835"/>
    </source>
</evidence>
<evidence type="ECO:0000256" key="4">
    <source>
        <dbReference type="SAM" id="MobiDB-lite"/>
    </source>
</evidence>
<protein>
    <recommendedName>
        <fullName evidence="2">Mitochondrial fission process protein 1</fullName>
    </recommendedName>
    <alternativeName>
        <fullName evidence="3">Mitochondrial 18 kDa protein</fullName>
    </alternativeName>
</protein>
<dbReference type="PANTHER" id="PTHR11001">
    <property type="entry name" value="MITOCHONDRIAL FISSION PROCESS PROTEIN 1"/>
    <property type="match status" value="1"/>
</dbReference>
<evidence type="ECO:0000256" key="1">
    <source>
        <dbReference type="ARBA" id="ARBA00009224"/>
    </source>
</evidence>
<dbReference type="EMBL" id="JALJOV010000314">
    <property type="protein sequence ID" value="KAK9864786.1"/>
    <property type="molecule type" value="Genomic_DNA"/>
</dbReference>
<name>A0AAW1T739_9CHLO</name>
<proteinExistence type="inferred from homology"/>
<sequence>MHTLPTPPACTSSLPEVTSHLASGHPLRQPHRRACLKARVQTPRQEQQSESSGDCSPSYPAYEETTAQDGFLPKRQPGQFPDVRSDSLRSRLRKLPVAEQVLDSLLGTNVALAEGAVFDPLRDGPLRYLGYANECGEAFAAWLPLWGVPASYAVAVGYVVTDTIDKGFKAYAQASEELEGNESLPSEVNAARLTKILALERAMDTIVWQLLASVICPGYTIHTIVWLAHLTLVPVEALAAVQGVAESAAGALHTTADSVVAIGDKSLPTAIGLAGSVKAVAGLVFRAIGAKGEVVLANEYESVDVAILI</sequence>
<evidence type="ECO:0000313" key="5">
    <source>
        <dbReference type="EMBL" id="KAK9864786.1"/>
    </source>
</evidence>
<dbReference type="AlphaFoldDB" id="A0AAW1T739"/>
<comment type="caution">
    <text evidence="5">The sequence shown here is derived from an EMBL/GenBank/DDBJ whole genome shotgun (WGS) entry which is preliminary data.</text>
</comment>
<dbReference type="PANTHER" id="PTHR11001:SF2">
    <property type="entry name" value="MITOCHONDRIAL FISSION PROCESS PROTEIN 1"/>
    <property type="match status" value="1"/>
</dbReference>
<comment type="similarity">
    <text evidence="1">Belongs to the MTFP1 family.</text>
</comment>
<dbReference type="GO" id="GO:0000266">
    <property type="term" value="P:mitochondrial fission"/>
    <property type="evidence" value="ECO:0007669"/>
    <property type="project" value="TreeGrafter"/>
</dbReference>
<evidence type="ECO:0000313" key="6">
    <source>
        <dbReference type="Proteomes" id="UP001485043"/>
    </source>
</evidence>
<organism evidence="5 6">
    <name type="scientific">Apatococcus fuscideae</name>
    <dbReference type="NCBI Taxonomy" id="2026836"/>
    <lineage>
        <taxon>Eukaryota</taxon>
        <taxon>Viridiplantae</taxon>
        <taxon>Chlorophyta</taxon>
        <taxon>core chlorophytes</taxon>
        <taxon>Trebouxiophyceae</taxon>
        <taxon>Chlorellales</taxon>
        <taxon>Chlorellaceae</taxon>
        <taxon>Apatococcus</taxon>
    </lineage>
</organism>